<evidence type="ECO:0000313" key="2">
    <source>
        <dbReference type="EMBL" id="SPD22782.1"/>
    </source>
</evidence>
<feature type="region of interest" description="Disordered" evidence="1">
    <location>
        <begin position="83"/>
        <end position="108"/>
    </location>
</feature>
<accession>A0A2N9IDG1</accession>
<dbReference type="AlphaFoldDB" id="A0A2N9IDG1"/>
<evidence type="ECO:0000256" key="1">
    <source>
        <dbReference type="SAM" id="MobiDB-lite"/>
    </source>
</evidence>
<organism evidence="2">
    <name type="scientific">Fagus sylvatica</name>
    <name type="common">Beechnut</name>
    <dbReference type="NCBI Taxonomy" id="28930"/>
    <lineage>
        <taxon>Eukaryota</taxon>
        <taxon>Viridiplantae</taxon>
        <taxon>Streptophyta</taxon>
        <taxon>Embryophyta</taxon>
        <taxon>Tracheophyta</taxon>
        <taxon>Spermatophyta</taxon>
        <taxon>Magnoliopsida</taxon>
        <taxon>eudicotyledons</taxon>
        <taxon>Gunneridae</taxon>
        <taxon>Pentapetalae</taxon>
        <taxon>rosids</taxon>
        <taxon>fabids</taxon>
        <taxon>Fagales</taxon>
        <taxon>Fagaceae</taxon>
        <taxon>Fagus</taxon>
    </lineage>
</organism>
<gene>
    <name evidence="2" type="ORF">FSB_LOCUS50664</name>
</gene>
<reference evidence="2" key="1">
    <citation type="submission" date="2018-02" db="EMBL/GenBank/DDBJ databases">
        <authorList>
            <person name="Cohen D.B."/>
            <person name="Kent A.D."/>
        </authorList>
    </citation>
    <scope>NUCLEOTIDE SEQUENCE</scope>
</reference>
<protein>
    <submittedName>
        <fullName evidence="2">Uncharacterized protein</fullName>
    </submittedName>
</protein>
<sequence length="165" mass="17789">MKFWYRVFQTRGGFGSGVGGSYPTESGLQSPNPLTVIKVVGSGGSVNRFWRTGRSGFAAQIDEISPDPARSLQIRRDLTRSGEVSPDLEPLRGGERFGGADRTVTSSDLEPLRGGERFGGADRTVWRCRSDSVAVEIDVICGDGDRRCGGGDRTTPAVEIQGFFL</sequence>
<feature type="compositionally biased region" description="Basic and acidic residues" evidence="1">
    <location>
        <begin position="89"/>
        <end position="99"/>
    </location>
</feature>
<proteinExistence type="predicted"/>
<dbReference type="EMBL" id="OIVN01005512">
    <property type="protein sequence ID" value="SPD22782.1"/>
    <property type="molecule type" value="Genomic_DNA"/>
</dbReference>
<name>A0A2N9IDG1_FAGSY</name>